<sequence length="216" mass="24109">MTATPARGRVGLRIPLTRPGDIRLEPANMSTHIPAVVFTLDRNSPYTDELYGGALYALLDKASRHQQDHDFRCYSFRHEAHIQALLALCAAEHLHGLDFIGQALAVMDDHQLETAHASLQRIIRLIETALEQSDLARLRPLTDACGFQPHAALSPRVVRHAFEQVGNLRDVCPLNTGGDAAENVLAALFDYIRSLHDVVDNCIREQRVLVYFHHPA</sequence>
<proteinExistence type="predicted"/>
<dbReference type="RefSeq" id="WP_217335082.1">
    <property type="nucleotide sequence ID" value="NZ_JAHQZT010000010.1"/>
</dbReference>
<evidence type="ECO:0000313" key="2">
    <source>
        <dbReference type="Proteomes" id="UP000755551"/>
    </source>
</evidence>
<keyword evidence="2" id="KW-1185">Reference proteome</keyword>
<evidence type="ECO:0000313" key="1">
    <source>
        <dbReference type="EMBL" id="MBV0933663.1"/>
    </source>
</evidence>
<protein>
    <submittedName>
        <fullName evidence="1">tRNA-dependent cyclodipeptide synthase</fullName>
    </submittedName>
</protein>
<gene>
    <name evidence="1" type="ORF">KTN04_09965</name>
</gene>
<reference evidence="1 2" key="1">
    <citation type="submission" date="2021-06" db="EMBL/GenBank/DDBJ databases">
        <title>Bacterium isolated from marine sediment.</title>
        <authorList>
            <person name="Zhu K.-L."/>
            <person name="Du Z.-J."/>
            <person name="Liang Q.-Y."/>
        </authorList>
    </citation>
    <scope>NUCLEOTIDE SEQUENCE [LARGE SCALE GENOMIC DNA]</scope>
    <source>
        <strain evidence="1 2">A346</strain>
    </source>
</reference>
<organism evidence="1 2">
    <name type="scientific">Marinobacterium weihaiense</name>
    <dbReference type="NCBI Taxonomy" id="2851016"/>
    <lineage>
        <taxon>Bacteria</taxon>
        <taxon>Pseudomonadati</taxon>
        <taxon>Pseudomonadota</taxon>
        <taxon>Gammaproteobacteria</taxon>
        <taxon>Oceanospirillales</taxon>
        <taxon>Oceanospirillaceae</taxon>
        <taxon>Marinobacterium</taxon>
    </lineage>
</organism>
<accession>A0ABS6MBJ9</accession>
<dbReference type="Proteomes" id="UP000755551">
    <property type="component" value="Unassembled WGS sequence"/>
</dbReference>
<comment type="caution">
    <text evidence="1">The sequence shown here is derived from an EMBL/GenBank/DDBJ whole genome shotgun (WGS) entry which is preliminary data.</text>
</comment>
<name>A0ABS6MBJ9_9GAMM</name>
<dbReference type="EMBL" id="JAHQZT010000010">
    <property type="protein sequence ID" value="MBV0933663.1"/>
    <property type="molecule type" value="Genomic_DNA"/>
</dbReference>